<feature type="domain" description="Methyltransferase type 11" evidence="4">
    <location>
        <begin position="47"/>
        <end position="136"/>
    </location>
</feature>
<dbReference type="Gene3D" id="3.40.50.150">
    <property type="entry name" value="Vaccinia Virus protein VP39"/>
    <property type="match status" value="1"/>
</dbReference>
<evidence type="ECO:0000256" key="2">
    <source>
        <dbReference type="ARBA" id="ARBA00022603"/>
    </source>
</evidence>
<dbReference type="Proteomes" id="UP000221369">
    <property type="component" value="Unassembled WGS sequence"/>
</dbReference>
<comment type="similarity">
    <text evidence="1">Belongs to the methyltransferase superfamily.</text>
</comment>
<dbReference type="GO" id="GO:0032259">
    <property type="term" value="P:methylation"/>
    <property type="evidence" value="ECO:0007669"/>
    <property type="project" value="UniProtKB-KW"/>
</dbReference>
<dbReference type="RefSeq" id="WP_098408712.1">
    <property type="nucleotide sequence ID" value="NZ_PDJE01000001.1"/>
</dbReference>
<keyword evidence="2 5" id="KW-0489">Methyltransferase</keyword>
<dbReference type="AlphaFoldDB" id="A0A2A9DY52"/>
<evidence type="ECO:0000313" key="6">
    <source>
        <dbReference type="Proteomes" id="UP000221369"/>
    </source>
</evidence>
<dbReference type="InterPro" id="IPR051052">
    <property type="entry name" value="Diverse_substrate_MTase"/>
</dbReference>
<keyword evidence="6" id="KW-1185">Reference proteome</keyword>
<dbReference type="PANTHER" id="PTHR44942">
    <property type="entry name" value="METHYLTRANSF_11 DOMAIN-CONTAINING PROTEIN"/>
    <property type="match status" value="1"/>
</dbReference>
<dbReference type="GO" id="GO:0008757">
    <property type="term" value="F:S-adenosylmethionine-dependent methyltransferase activity"/>
    <property type="evidence" value="ECO:0007669"/>
    <property type="project" value="InterPro"/>
</dbReference>
<gene>
    <name evidence="5" type="ORF">ATJ78_2716</name>
</gene>
<protein>
    <submittedName>
        <fullName evidence="5">Methyltransferase family protein</fullName>
    </submittedName>
</protein>
<organism evidence="5 6">
    <name type="scientific">Paramicrobacterium agarici</name>
    <dbReference type="NCBI Taxonomy" id="630514"/>
    <lineage>
        <taxon>Bacteria</taxon>
        <taxon>Bacillati</taxon>
        <taxon>Actinomycetota</taxon>
        <taxon>Actinomycetes</taxon>
        <taxon>Micrococcales</taxon>
        <taxon>Microbacteriaceae</taxon>
        <taxon>Paramicrobacterium</taxon>
    </lineage>
</organism>
<sequence length="248" mass="27622">MSVERSDLSEQRALSFGHVAESYQAARPTYPDAAIDWLVPERTRRVLDLGAGTGKFTESLVARGLDVIAVEPSVEMLQKLAERLPTVDARQGTAESIPVEDASVDVVTVAQAWHWVDADAAVPEIARILRTAGLLSLVWNMHDDRIAWVREMEEVLGKLPRFNVEYETPQIGELFGHVESWTTSWTRKLTLPELDTYLRSLSYVSLKSPPEQAEIVDRVQAIASDAVAADGTLELPYLTECHRARLTD</sequence>
<proteinExistence type="inferred from homology"/>
<evidence type="ECO:0000256" key="3">
    <source>
        <dbReference type="ARBA" id="ARBA00022679"/>
    </source>
</evidence>
<dbReference type="EMBL" id="PDJE01000001">
    <property type="protein sequence ID" value="PFG31737.1"/>
    <property type="molecule type" value="Genomic_DNA"/>
</dbReference>
<comment type="caution">
    <text evidence="5">The sequence shown here is derived from an EMBL/GenBank/DDBJ whole genome shotgun (WGS) entry which is preliminary data.</text>
</comment>
<dbReference type="CDD" id="cd02440">
    <property type="entry name" value="AdoMet_MTases"/>
    <property type="match status" value="1"/>
</dbReference>
<dbReference type="SUPFAM" id="SSF53335">
    <property type="entry name" value="S-adenosyl-L-methionine-dependent methyltransferases"/>
    <property type="match status" value="1"/>
</dbReference>
<accession>A0A2A9DY52</accession>
<keyword evidence="3 5" id="KW-0808">Transferase</keyword>
<evidence type="ECO:0000259" key="4">
    <source>
        <dbReference type="Pfam" id="PF08241"/>
    </source>
</evidence>
<dbReference type="InterPro" id="IPR013216">
    <property type="entry name" value="Methyltransf_11"/>
</dbReference>
<evidence type="ECO:0000313" key="5">
    <source>
        <dbReference type="EMBL" id="PFG31737.1"/>
    </source>
</evidence>
<dbReference type="InterPro" id="IPR029063">
    <property type="entry name" value="SAM-dependent_MTases_sf"/>
</dbReference>
<evidence type="ECO:0000256" key="1">
    <source>
        <dbReference type="ARBA" id="ARBA00008361"/>
    </source>
</evidence>
<reference evidence="5 6" key="1">
    <citation type="submission" date="2017-10" db="EMBL/GenBank/DDBJ databases">
        <title>Sequencing the genomes of 1000 actinobacteria strains.</title>
        <authorList>
            <person name="Klenk H.-P."/>
        </authorList>
    </citation>
    <scope>NUCLEOTIDE SEQUENCE [LARGE SCALE GENOMIC DNA]</scope>
    <source>
        <strain evidence="5 6">DSM 21798</strain>
    </source>
</reference>
<name>A0A2A9DY52_9MICO</name>
<dbReference type="PANTHER" id="PTHR44942:SF4">
    <property type="entry name" value="METHYLTRANSFERASE TYPE 11 DOMAIN-CONTAINING PROTEIN"/>
    <property type="match status" value="1"/>
</dbReference>
<dbReference type="Pfam" id="PF08241">
    <property type="entry name" value="Methyltransf_11"/>
    <property type="match status" value="1"/>
</dbReference>